<dbReference type="Pfam" id="PF25170">
    <property type="entry name" value="TPR_WDR35"/>
    <property type="match status" value="1"/>
</dbReference>
<reference evidence="3" key="1">
    <citation type="submission" date="2016-06" db="UniProtKB">
        <authorList>
            <consortium name="WormBaseParasite"/>
        </authorList>
    </citation>
    <scope>IDENTIFICATION</scope>
</reference>
<keyword evidence="2" id="KW-1185">Reference proteome</keyword>
<name>A0A183JT57_9TREM</name>
<evidence type="ECO:0000313" key="3">
    <source>
        <dbReference type="WBParaSite" id="SCUD_0000589701-mRNA-1"/>
    </source>
</evidence>
<gene>
    <name evidence="1" type="ORF">SCUD_LOCUS5897</name>
</gene>
<proteinExistence type="predicted"/>
<dbReference type="Proteomes" id="UP000279833">
    <property type="component" value="Unassembled WGS sequence"/>
</dbReference>
<dbReference type="EMBL" id="UZAK01010906">
    <property type="protein sequence ID" value="VDO99124.1"/>
    <property type="molecule type" value="Genomic_DNA"/>
</dbReference>
<sequence length="112" mass="13398">MIKQAMYAFIKCNRRKEAIDVCLRLNEWRVAYELAKSIDSQDTDHHHHHHHHHHHQEQQKRIDNLLKQSVNCFIEQGKIIEAVELYKHAGRFLDAAELLYKVSDLKCWYLLG</sequence>
<dbReference type="STRING" id="6186.A0A183JT57"/>
<dbReference type="InterPro" id="IPR057361">
    <property type="entry name" value="TPR_WDR35"/>
</dbReference>
<evidence type="ECO:0000313" key="1">
    <source>
        <dbReference type="EMBL" id="VDO99124.1"/>
    </source>
</evidence>
<dbReference type="WBParaSite" id="SCUD_0000589701-mRNA-1">
    <property type="protein sequence ID" value="SCUD_0000589701-mRNA-1"/>
    <property type="gene ID" value="SCUD_0000589701"/>
</dbReference>
<reference evidence="1 2" key="2">
    <citation type="submission" date="2018-11" db="EMBL/GenBank/DDBJ databases">
        <authorList>
            <consortium name="Pathogen Informatics"/>
        </authorList>
    </citation>
    <scope>NUCLEOTIDE SEQUENCE [LARGE SCALE GENOMIC DNA]</scope>
    <source>
        <strain evidence="1">Dakar</strain>
        <strain evidence="2">Dakar, Senegal</strain>
    </source>
</reference>
<dbReference type="AlphaFoldDB" id="A0A183JT57"/>
<protein>
    <submittedName>
        <fullName evidence="3">TPR_REGION domain-containing protein</fullName>
    </submittedName>
</protein>
<organism evidence="3">
    <name type="scientific">Schistosoma curassoni</name>
    <dbReference type="NCBI Taxonomy" id="6186"/>
    <lineage>
        <taxon>Eukaryota</taxon>
        <taxon>Metazoa</taxon>
        <taxon>Spiralia</taxon>
        <taxon>Lophotrochozoa</taxon>
        <taxon>Platyhelminthes</taxon>
        <taxon>Trematoda</taxon>
        <taxon>Digenea</taxon>
        <taxon>Strigeidida</taxon>
        <taxon>Schistosomatoidea</taxon>
        <taxon>Schistosomatidae</taxon>
        <taxon>Schistosoma</taxon>
    </lineage>
</organism>
<accession>A0A183JT57</accession>
<evidence type="ECO:0000313" key="2">
    <source>
        <dbReference type="Proteomes" id="UP000279833"/>
    </source>
</evidence>